<reference evidence="2" key="2">
    <citation type="submission" date="2013-10" db="EMBL/GenBank/DDBJ databases">
        <authorList>
            <person name="Aslett M."/>
        </authorList>
    </citation>
    <scope>NUCLEOTIDE SEQUENCE [LARGE SCALE GENOMIC DNA]</scope>
    <source>
        <strain evidence="2">Weybridge</strain>
    </source>
</reference>
<keyword evidence="1" id="KW-0175">Coiled coil</keyword>
<dbReference type="AlphaFoldDB" id="U6MHS8"/>
<protein>
    <submittedName>
        <fullName evidence="2">Uncharacterized protein</fullName>
    </submittedName>
</protein>
<name>U6MHS8_EIMMA</name>
<dbReference type="EMBL" id="HG722027">
    <property type="protein sequence ID" value="CDJ61205.1"/>
    <property type="molecule type" value="Genomic_DNA"/>
</dbReference>
<dbReference type="RefSeq" id="XP_013337855.1">
    <property type="nucleotide sequence ID" value="XM_013482401.1"/>
</dbReference>
<evidence type="ECO:0000313" key="3">
    <source>
        <dbReference type="Proteomes" id="UP000030763"/>
    </source>
</evidence>
<dbReference type="VEuPathDB" id="ToxoDB:EMWEY_00038790"/>
<dbReference type="GeneID" id="25337865"/>
<reference evidence="2" key="1">
    <citation type="submission" date="2013-10" db="EMBL/GenBank/DDBJ databases">
        <title>Genomic analysis of the causative agents of coccidiosis in chickens.</title>
        <authorList>
            <person name="Reid A.J."/>
            <person name="Blake D."/>
            <person name="Billington K."/>
            <person name="Browne H."/>
            <person name="Dunn M."/>
            <person name="Hung S."/>
            <person name="Kawahara F."/>
            <person name="Miranda-Saavedra D."/>
            <person name="Mourier T."/>
            <person name="Nagra H."/>
            <person name="Otto T.D."/>
            <person name="Rawlings N."/>
            <person name="Sanchez A."/>
            <person name="Sanders M."/>
            <person name="Subramaniam C."/>
            <person name="Tay Y."/>
            <person name="Dear P."/>
            <person name="Doerig C."/>
            <person name="Gruber A."/>
            <person name="Parkinson J."/>
            <person name="Shirley M."/>
            <person name="Wan K.L."/>
            <person name="Berriman M."/>
            <person name="Tomley F."/>
            <person name="Pain A."/>
        </authorList>
    </citation>
    <scope>NUCLEOTIDE SEQUENCE [LARGE SCALE GENOMIC DNA]</scope>
    <source>
        <strain evidence="2">Weybridge</strain>
    </source>
</reference>
<evidence type="ECO:0000313" key="2">
    <source>
        <dbReference type="EMBL" id="CDJ61205.1"/>
    </source>
</evidence>
<proteinExistence type="predicted"/>
<dbReference type="Proteomes" id="UP000030763">
    <property type="component" value="Unassembled WGS sequence"/>
</dbReference>
<sequence>MRKMIVLQLDTLQEMEWHFRMLENATRKRAAKQVENIRRVAINKCSGLIKKLQSTKTQLDYYQKENEELHANFEERVKEFKEQMPKSMQELDAQWHQRMEELRGVIMNSQGEIENLQEQQDELLRSLEAYMRWLGGGGGAAAAASSSSSSSNLKELLPQFGAALRSKLQQHEAAEIKSLLRLMIENAAADKELTEEELQQQEGYKALQERAAELTAQVEALKQENDKEGSRLLDQLAVQQHKCCSKPKKRTNK</sequence>
<accession>U6MHS8</accession>
<feature type="coiled-coil region" evidence="1">
    <location>
        <begin position="184"/>
        <end position="231"/>
    </location>
</feature>
<dbReference type="OrthoDB" id="10616969at2759"/>
<keyword evidence="3" id="KW-1185">Reference proteome</keyword>
<gene>
    <name evidence="2" type="ORF">EMWEY_00038790</name>
</gene>
<organism evidence="2 3">
    <name type="scientific">Eimeria maxima</name>
    <name type="common">Coccidian parasite</name>
    <dbReference type="NCBI Taxonomy" id="5804"/>
    <lineage>
        <taxon>Eukaryota</taxon>
        <taxon>Sar</taxon>
        <taxon>Alveolata</taxon>
        <taxon>Apicomplexa</taxon>
        <taxon>Conoidasida</taxon>
        <taxon>Coccidia</taxon>
        <taxon>Eucoccidiorida</taxon>
        <taxon>Eimeriorina</taxon>
        <taxon>Eimeriidae</taxon>
        <taxon>Eimeria</taxon>
    </lineage>
</organism>
<feature type="coiled-coil region" evidence="1">
    <location>
        <begin position="52"/>
        <end position="126"/>
    </location>
</feature>
<evidence type="ECO:0000256" key="1">
    <source>
        <dbReference type="SAM" id="Coils"/>
    </source>
</evidence>